<evidence type="ECO:0000256" key="3">
    <source>
        <dbReference type="ARBA" id="ARBA00023163"/>
    </source>
</evidence>
<evidence type="ECO:0000256" key="1">
    <source>
        <dbReference type="ARBA" id="ARBA00023015"/>
    </source>
</evidence>
<keyword evidence="7" id="KW-1185">Reference proteome</keyword>
<protein>
    <submittedName>
        <fullName evidence="6">Helix-turn-helix transcriptional regulator</fullName>
    </submittedName>
</protein>
<keyword evidence="4" id="KW-0812">Transmembrane</keyword>
<dbReference type="InterPro" id="IPR009057">
    <property type="entry name" value="Homeodomain-like_sf"/>
</dbReference>
<keyword evidence="4" id="KW-0472">Membrane</keyword>
<name>A0A559K5X3_9BACL</name>
<evidence type="ECO:0000256" key="4">
    <source>
        <dbReference type="SAM" id="Phobius"/>
    </source>
</evidence>
<dbReference type="PRINTS" id="PR00032">
    <property type="entry name" value="HTHARAC"/>
</dbReference>
<gene>
    <name evidence="6" type="ORF">FPZ49_23345</name>
</gene>
<sequence length="732" mass="85794">MKKNTWLLHMMLSYIPVFLILFIVVFLVFFQNLIVLKKQDAVRANEIYAKQIMQSIDLSLKSIDHMIINEMLHGKLINEFFDESDYRNIYLNYQVSNRLQEIKHEFPSIDSINLVRFKDKVVFNGNITSFPDFADYPFISQENETAYFTKWTSVRRYKEFANQETKPVISLICKVPAYAEERGNIIVNVKISAIQELLMDLRGSEMTDIKLLDQNGGVIYGKNAPSQNGEVLASVTSEYTNWKIKTILASGIFTYASVFNYWTIFGFMMFLLAIAYLIYITKENYKPIKNIVSKIDDYSSQELKSIEKAASDEFNFIESVIDQFIGQYKDFEKQSEKNLYIRKRDFFNRVVFGDHPMNIDECTAEMRQLNIPNDLHERSVVILEIDKVGEIFETYSQRDQGLFRFILANVVSEIMTNHSVWSWTEWTGRYQLSAIIQYQDPTLNIVEICKIINAWVESNLKFTMTIGVGDSVDQITNISDSYRKALQSLKYKPALGNNNVIPYTDIQNYSLKNSSEYLKLINELIDLFRINSPNWEKVYDELFQKIKRDYLSKDEISILLNYFIYYLDLKISELPKEYYQVLTGDILPEMRSAINHCETTEEYRDEIIDLLNSYINHINPLRESKSNHKLMKRVKEYIEEQYANPNLSLDLLEEQFNVNAKYISLLFKQEFGGNFLDFLNNIRVEQAKIMLKSPNEPINEIGQRIGFNSPVTFRRTFKRLTGMTPSEYRNAL</sequence>
<keyword evidence="1" id="KW-0805">Transcription regulation</keyword>
<dbReference type="InterPro" id="IPR018062">
    <property type="entry name" value="HTH_AraC-typ_CS"/>
</dbReference>
<evidence type="ECO:0000256" key="2">
    <source>
        <dbReference type="ARBA" id="ARBA00023125"/>
    </source>
</evidence>
<dbReference type="Proteomes" id="UP000317036">
    <property type="component" value="Unassembled WGS sequence"/>
</dbReference>
<dbReference type="GO" id="GO:0043565">
    <property type="term" value="F:sequence-specific DNA binding"/>
    <property type="evidence" value="ECO:0007669"/>
    <property type="project" value="InterPro"/>
</dbReference>
<feature type="transmembrane region" description="Helical" evidence="4">
    <location>
        <begin position="6"/>
        <end position="30"/>
    </location>
</feature>
<keyword evidence="4" id="KW-1133">Transmembrane helix</keyword>
<evidence type="ECO:0000259" key="5">
    <source>
        <dbReference type="PROSITE" id="PS01124"/>
    </source>
</evidence>
<reference evidence="6 7" key="1">
    <citation type="submission" date="2019-07" db="EMBL/GenBank/DDBJ databases">
        <authorList>
            <person name="Kim J."/>
        </authorList>
    </citation>
    <scope>NUCLEOTIDE SEQUENCE [LARGE SCALE GENOMIC DNA]</scope>
    <source>
        <strain evidence="6 7">JC52</strain>
    </source>
</reference>
<dbReference type="PROSITE" id="PS00041">
    <property type="entry name" value="HTH_ARAC_FAMILY_1"/>
    <property type="match status" value="1"/>
</dbReference>
<dbReference type="InterPro" id="IPR020449">
    <property type="entry name" value="Tscrpt_reg_AraC-type_HTH"/>
</dbReference>
<dbReference type="PANTHER" id="PTHR43280:SF2">
    <property type="entry name" value="HTH-TYPE TRANSCRIPTIONAL REGULATOR EXSA"/>
    <property type="match status" value="1"/>
</dbReference>
<dbReference type="RefSeq" id="WP_144851545.1">
    <property type="nucleotide sequence ID" value="NZ_VNJI01000035.1"/>
</dbReference>
<dbReference type="GO" id="GO:0003700">
    <property type="term" value="F:DNA-binding transcription factor activity"/>
    <property type="evidence" value="ECO:0007669"/>
    <property type="project" value="InterPro"/>
</dbReference>
<dbReference type="Pfam" id="PF12833">
    <property type="entry name" value="HTH_18"/>
    <property type="match status" value="1"/>
</dbReference>
<comment type="caution">
    <text evidence="6">The sequence shown here is derived from an EMBL/GenBank/DDBJ whole genome shotgun (WGS) entry which is preliminary data.</text>
</comment>
<proteinExistence type="predicted"/>
<evidence type="ECO:0000313" key="7">
    <source>
        <dbReference type="Proteomes" id="UP000317036"/>
    </source>
</evidence>
<dbReference type="AlphaFoldDB" id="A0A559K5X3"/>
<keyword evidence="3" id="KW-0804">Transcription</keyword>
<dbReference type="EMBL" id="VNJI01000035">
    <property type="protein sequence ID" value="TVY07548.1"/>
    <property type="molecule type" value="Genomic_DNA"/>
</dbReference>
<dbReference type="Gene3D" id="1.10.10.60">
    <property type="entry name" value="Homeodomain-like"/>
    <property type="match status" value="2"/>
</dbReference>
<keyword evidence="2" id="KW-0238">DNA-binding</keyword>
<dbReference type="SUPFAM" id="SSF46689">
    <property type="entry name" value="Homeodomain-like"/>
    <property type="match status" value="1"/>
</dbReference>
<organism evidence="6 7">
    <name type="scientific">Paenibacillus cremeus</name>
    <dbReference type="NCBI Taxonomy" id="2163881"/>
    <lineage>
        <taxon>Bacteria</taxon>
        <taxon>Bacillati</taxon>
        <taxon>Bacillota</taxon>
        <taxon>Bacilli</taxon>
        <taxon>Bacillales</taxon>
        <taxon>Paenibacillaceae</taxon>
        <taxon>Paenibacillus</taxon>
    </lineage>
</organism>
<accession>A0A559K5X3</accession>
<feature type="transmembrane region" description="Helical" evidence="4">
    <location>
        <begin position="252"/>
        <end position="279"/>
    </location>
</feature>
<dbReference type="OrthoDB" id="1877256at2"/>
<dbReference type="PANTHER" id="PTHR43280">
    <property type="entry name" value="ARAC-FAMILY TRANSCRIPTIONAL REGULATOR"/>
    <property type="match status" value="1"/>
</dbReference>
<dbReference type="InterPro" id="IPR018060">
    <property type="entry name" value="HTH_AraC"/>
</dbReference>
<feature type="domain" description="HTH araC/xylS-type" evidence="5">
    <location>
        <begin position="632"/>
        <end position="731"/>
    </location>
</feature>
<evidence type="ECO:0000313" key="6">
    <source>
        <dbReference type="EMBL" id="TVY07548.1"/>
    </source>
</evidence>
<dbReference type="SMART" id="SM00342">
    <property type="entry name" value="HTH_ARAC"/>
    <property type="match status" value="1"/>
</dbReference>
<dbReference type="PROSITE" id="PS01124">
    <property type="entry name" value="HTH_ARAC_FAMILY_2"/>
    <property type="match status" value="1"/>
</dbReference>